<organism evidence="1 2">
    <name type="scientific">Albidiferax ferrireducens (strain ATCC BAA-621 / DSM 15236 / T118)</name>
    <name type="common">Rhodoferax ferrireducens</name>
    <dbReference type="NCBI Taxonomy" id="338969"/>
    <lineage>
        <taxon>Bacteria</taxon>
        <taxon>Pseudomonadati</taxon>
        <taxon>Pseudomonadota</taxon>
        <taxon>Betaproteobacteria</taxon>
        <taxon>Burkholderiales</taxon>
        <taxon>Comamonadaceae</taxon>
        <taxon>Rhodoferax</taxon>
    </lineage>
</organism>
<reference evidence="2" key="1">
    <citation type="submission" date="2006-02" db="EMBL/GenBank/DDBJ databases">
        <title>Complete sequence of chromosome of Rhodoferax ferrireducens DSM 15236.</title>
        <authorList>
            <person name="Copeland A."/>
            <person name="Lucas S."/>
            <person name="Lapidus A."/>
            <person name="Barry K."/>
            <person name="Detter J.C."/>
            <person name="Glavina del Rio T."/>
            <person name="Hammon N."/>
            <person name="Israni S."/>
            <person name="Pitluck S."/>
            <person name="Brettin T."/>
            <person name="Bruce D."/>
            <person name="Han C."/>
            <person name="Tapia R."/>
            <person name="Gilna P."/>
            <person name="Kiss H."/>
            <person name="Schmutz J."/>
            <person name="Larimer F."/>
            <person name="Land M."/>
            <person name="Kyrpides N."/>
            <person name="Ivanova N."/>
            <person name="Richardson P."/>
        </authorList>
    </citation>
    <scope>NUCLEOTIDE SEQUENCE [LARGE SCALE GENOMIC DNA]</scope>
    <source>
        <strain evidence="2">ATCC BAA-621 / DSM 15236 / T118</strain>
    </source>
</reference>
<dbReference type="HOGENOM" id="CLU_184196_0_0_4"/>
<dbReference type="KEGG" id="rfr:Rfer_1816"/>
<proteinExistence type="predicted"/>
<keyword evidence="2" id="KW-1185">Reference proteome</keyword>
<evidence type="ECO:0000313" key="2">
    <source>
        <dbReference type="Proteomes" id="UP000008332"/>
    </source>
</evidence>
<dbReference type="eggNOG" id="ENOG502ZSCI">
    <property type="taxonomic scope" value="Bacteria"/>
</dbReference>
<dbReference type="STRING" id="338969.Rfer_1816"/>
<sequence length="86" mass="8940">MAVAALTLTFVNANVHSVHLPDGSHVGNLKRIGSSWKFKAIGYDAAGNVLPGGGPFTDWHNTQCSAPDATELSAKLGLTAQQPQAL</sequence>
<name>Q21XF8_ALBFT</name>
<protein>
    <submittedName>
        <fullName evidence="1">Uncharacterized protein</fullName>
    </submittedName>
</protein>
<dbReference type="EMBL" id="CP000267">
    <property type="protein sequence ID" value="ABD69545.1"/>
    <property type="molecule type" value="Genomic_DNA"/>
</dbReference>
<accession>Q21XF8</accession>
<gene>
    <name evidence="1" type="ordered locus">Rfer_1816</name>
</gene>
<evidence type="ECO:0000313" key="1">
    <source>
        <dbReference type="EMBL" id="ABD69545.1"/>
    </source>
</evidence>
<dbReference type="Proteomes" id="UP000008332">
    <property type="component" value="Chromosome"/>
</dbReference>
<dbReference type="AlphaFoldDB" id="Q21XF8"/>